<dbReference type="PROSITE" id="PS50011">
    <property type="entry name" value="PROTEIN_KINASE_DOM"/>
    <property type="match status" value="1"/>
</dbReference>
<dbReference type="SUPFAM" id="SSF56112">
    <property type="entry name" value="Protein kinase-like (PK-like)"/>
    <property type="match status" value="1"/>
</dbReference>
<comment type="similarity">
    <text evidence="1">Belongs to the protein kinase superfamily. NEK Ser/Thr protein kinase family. NIMA subfamily.</text>
</comment>
<dbReference type="InterPro" id="IPR051131">
    <property type="entry name" value="NEK_Ser/Thr_kinase_NIMA"/>
</dbReference>
<evidence type="ECO:0000256" key="4">
    <source>
        <dbReference type="ARBA" id="ARBA00022679"/>
    </source>
</evidence>
<dbReference type="SMART" id="SM00220">
    <property type="entry name" value="S_TKc"/>
    <property type="match status" value="1"/>
</dbReference>
<dbReference type="Gene3D" id="3.30.200.20">
    <property type="entry name" value="Phosphorylase Kinase, domain 1"/>
    <property type="match status" value="1"/>
</dbReference>
<dbReference type="EC" id="2.7.11.1" evidence="2"/>
<proteinExistence type="inferred from homology"/>
<evidence type="ECO:0000256" key="9">
    <source>
        <dbReference type="ARBA" id="ARBA00048679"/>
    </source>
</evidence>
<dbReference type="InterPro" id="IPR008271">
    <property type="entry name" value="Ser/Thr_kinase_AS"/>
</dbReference>
<evidence type="ECO:0000256" key="5">
    <source>
        <dbReference type="ARBA" id="ARBA00022741"/>
    </source>
</evidence>
<dbReference type="PROSITE" id="PS00107">
    <property type="entry name" value="PROTEIN_KINASE_ATP"/>
    <property type="match status" value="1"/>
</dbReference>
<keyword evidence="4" id="KW-0808">Transferase</keyword>
<name>A0AAU9JY74_9CILI</name>
<organism evidence="12 13">
    <name type="scientific">Blepharisma stoltei</name>
    <dbReference type="NCBI Taxonomy" id="1481888"/>
    <lineage>
        <taxon>Eukaryota</taxon>
        <taxon>Sar</taxon>
        <taxon>Alveolata</taxon>
        <taxon>Ciliophora</taxon>
        <taxon>Postciliodesmatophora</taxon>
        <taxon>Heterotrichea</taxon>
        <taxon>Heterotrichida</taxon>
        <taxon>Blepharismidae</taxon>
        <taxon>Blepharisma</taxon>
    </lineage>
</organism>
<keyword evidence="5 10" id="KW-0547">Nucleotide-binding</keyword>
<dbReference type="GO" id="GO:0005524">
    <property type="term" value="F:ATP binding"/>
    <property type="evidence" value="ECO:0007669"/>
    <property type="project" value="UniProtKB-UniRule"/>
</dbReference>
<evidence type="ECO:0000256" key="1">
    <source>
        <dbReference type="ARBA" id="ARBA00010886"/>
    </source>
</evidence>
<comment type="caution">
    <text evidence="12">The sequence shown here is derived from an EMBL/GenBank/DDBJ whole genome shotgun (WGS) entry which is preliminary data.</text>
</comment>
<evidence type="ECO:0000256" key="8">
    <source>
        <dbReference type="ARBA" id="ARBA00047899"/>
    </source>
</evidence>
<evidence type="ECO:0000256" key="7">
    <source>
        <dbReference type="ARBA" id="ARBA00022840"/>
    </source>
</evidence>
<evidence type="ECO:0000313" key="12">
    <source>
        <dbReference type="EMBL" id="CAG9330070.1"/>
    </source>
</evidence>
<dbReference type="InterPro" id="IPR017441">
    <property type="entry name" value="Protein_kinase_ATP_BS"/>
</dbReference>
<sequence length="530" mass="59886">MENNHKLTDFVIQKELGRGSFGIVFLVQNTRNRKFYVLKRINLGLLTIKQKKAALREAEILKQLDHPHIIKYHASFLEDNDLSLIMDYAEGGDLQQLLLKHRLRKKNFNEKELWRFANELCSAVSYLHSRKIIHRDIKCHNVFLTKDHSVKLGDLGASKMVSAEMQATRVGTPLYLAPEMVKQQPYDFKVDVWAIGCVLYNLASLESPFVGRNLITLGISIVNKIPKPLPSGYSKRLSELIMKLLEKKPIERPSMQETMQFLQNELTNFNSVEIDEMSTMCTLNKSIEPYYPSVSKIPNPTSCKPFTICNVPEKARFYDDREEEKIIKRPSTQPGRPRTAGLEKLLARREIASINPYISPQASQGSYYVEKVSFSNNLRHCDSEGINKKLRKDPIPIFPRKSSIPVIPLLSSSQTSISNIIDKRLDQAPVIIRATPTSVGTIKPSSPHPQQAPPGVILKPQLARPQTSQPRIALQGNFTRPKSAVSRENILFTTPALKSLVKSNAAIKLSLSQESSSIKKKPSIIDLKCL</sequence>
<dbReference type="InterPro" id="IPR011009">
    <property type="entry name" value="Kinase-like_dom_sf"/>
</dbReference>
<evidence type="ECO:0000259" key="11">
    <source>
        <dbReference type="PROSITE" id="PS50011"/>
    </source>
</evidence>
<dbReference type="Proteomes" id="UP001162131">
    <property type="component" value="Unassembled WGS sequence"/>
</dbReference>
<protein>
    <recommendedName>
        <fullName evidence="2">non-specific serine/threonine protein kinase</fullName>
        <ecNumber evidence="2">2.7.11.1</ecNumber>
    </recommendedName>
</protein>
<keyword evidence="13" id="KW-1185">Reference proteome</keyword>
<dbReference type="PROSITE" id="PS00108">
    <property type="entry name" value="PROTEIN_KINASE_ST"/>
    <property type="match status" value="1"/>
</dbReference>
<comment type="catalytic activity">
    <reaction evidence="9">
        <text>L-seryl-[protein] + ATP = O-phospho-L-seryl-[protein] + ADP + H(+)</text>
        <dbReference type="Rhea" id="RHEA:17989"/>
        <dbReference type="Rhea" id="RHEA-COMP:9863"/>
        <dbReference type="Rhea" id="RHEA-COMP:11604"/>
        <dbReference type="ChEBI" id="CHEBI:15378"/>
        <dbReference type="ChEBI" id="CHEBI:29999"/>
        <dbReference type="ChEBI" id="CHEBI:30616"/>
        <dbReference type="ChEBI" id="CHEBI:83421"/>
        <dbReference type="ChEBI" id="CHEBI:456216"/>
        <dbReference type="EC" id="2.7.11.1"/>
    </reaction>
</comment>
<dbReference type="GO" id="GO:0004674">
    <property type="term" value="F:protein serine/threonine kinase activity"/>
    <property type="evidence" value="ECO:0007669"/>
    <property type="project" value="UniProtKB-KW"/>
</dbReference>
<dbReference type="AlphaFoldDB" id="A0AAU9JY74"/>
<dbReference type="CDD" id="cd08215">
    <property type="entry name" value="STKc_Nek"/>
    <property type="match status" value="1"/>
</dbReference>
<dbReference type="InterPro" id="IPR000719">
    <property type="entry name" value="Prot_kinase_dom"/>
</dbReference>
<gene>
    <name evidence="12" type="ORF">BSTOLATCC_MIC50180</name>
</gene>
<evidence type="ECO:0000256" key="3">
    <source>
        <dbReference type="ARBA" id="ARBA00022527"/>
    </source>
</evidence>
<evidence type="ECO:0000313" key="13">
    <source>
        <dbReference type="Proteomes" id="UP001162131"/>
    </source>
</evidence>
<keyword evidence="6" id="KW-0418">Kinase</keyword>
<comment type="catalytic activity">
    <reaction evidence="8">
        <text>L-threonyl-[protein] + ATP = O-phospho-L-threonyl-[protein] + ADP + H(+)</text>
        <dbReference type="Rhea" id="RHEA:46608"/>
        <dbReference type="Rhea" id="RHEA-COMP:11060"/>
        <dbReference type="Rhea" id="RHEA-COMP:11605"/>
        <dbReference type="ChEBI" id="CHEBI:15378"/>
        <dbReference type="ChEBI" id="CHEBI:30013"/>
        <dbReference type="ChEBI" id="CHEBI:30616"/>
        <dbReference type="ChEBI" id="CHEBI:61977"/>
        <dbReference type="ChEBI" id="CHEBI:456216"/>
        <dbReference type="EC" id="2.7.11.1"/>
    </reaction>
</comment>
<keyword evidence="7 10" id="KW-0067">ATP-binding</keyword>
<keyword evidence="3" id="KW-0723">Serine/threonine-protein kinase</keyword>
<evidence type="ECO:0000256" key="6">
    <source>
        <dbReference type="ARBA" id="ARBA00022777"/>
    </source>
</evidence>
<evidence type="ECO:0000256" key="10">
    <source>
        <dbReference type="PROSITE-ProRule" id="PRU10141"/>
    </source>
</evidence>
<dbReference type="Pfam" id="PF00069">
    <property type="entry name" value="Pkinase"/>
    <property type="match status" value="1"/>
</dbReference>
<evidence type="ECO:0000256" key="2">
    <source>
        <dbReference type="ARBA" id="ARBA00012513"/>
    </source>
</evidence>
<dbReference type="FunFam" id="3.30.200.20:FF:000097">
    <property type="entry name" value="Probable serine/threonine-protein kinase nek1"/>
    <property type="match status" value="1"/>
</dbReference>
<reference evidence="12" key="1">
    <citation type="submission" date="2021-09" db="EMBL/GenBank/DDBJ databases">
        <authorList>
            <consortium name="AG Swart"/>
            <person name="Singh M."/>
            <person name="Singh A."/>
            <person name="Seah K."/>
            <person name="Emmerich C."/>
        </authorList>
    </citation>
    <scope>NUCLEOTIDE SEQUENCE</scope>
    <source>
        <strain evidence="12">ATCC30299</strain>
    </source>
</reference>
<dbReference type="EMBL" id="CAJZBQ010000050">
    <property type="protein sequence ID" value="CAG9330070.1"/>
    <property type="molecule type" value="Genomic_DNA"/>
</dbReference>
<dbReference type="PANTHER" id="PTHR44899">
    <property type="entry name" value="CAMK FAMILY PROTEIN KINASE"/>
    <property type="match status" value="1"/>
</dbReference>
<dbReference type="Gene3D" id="1.10.510.10">
    <property type="entry name" value="Transferase(Phosphotransferase) domain 1"/>
    <property type="match status" value="1"/>
</dbReference>
<feature type="domain" description="Protein kinase" evidence="11">
    <location>
        <begin position="10"/>
        <end position="262"/>
    </location>
</feature>
<accession>A0AAU9JY74</accession>
<feature type="binding site" evidence="10">
    <location>
        <position position="39"/>
    </location>
    <ligand>
        <name>ATP</name>
        <dbReference type="ChEBI" id="CHEBI:30616"/>
    </ligand>
</feature>
<dbReference type="PANTHER" id="PTHR44899:SF3">
    <property type="entry name" value="SERINE_THREONINE-PROTEIN KINASE NEK1"/>
    <property type="match status" value="1"/>
</dbReference>